<dbReference type="RefSeq" id="WP_102525032.1">
    <property type="nucleotide sequence ID" value="NZ_LT960612.1"/>
</dbReference>
<dbReference type="PROSITE" id="PS51257">
    <property type="entry name" value="PROKAR_LIPOPROTEIN"/>
    <property type="match status" value="1"/>
</dbReference>
<evidence type="ECO:0000259" key="7">
    <source>
        <dbReference type="Pfam" id="PF25944"/>
    </source>
</evidence>
<evidence type="ECO:0000259" key="6">
    <source>
        <dbReference type="Pfam" id="PF25917"/>
    </source>
</evidence>
<dbReference type="Gene3D" id="1.10.287.470">
    <property type="entry name" value="Helix hairpin bin"/>
    <property type="match status" value="1"/>
</dbReference>
<feature type="signal peptide" evidence="4">
    <location>
        <begin position="1"/>
        <end position="23"/>
    </location>
</feature>
<feature type="coiled-coil region" evidence="3">
    <location>
        <begin position="100"/>
        <end position="158"/>
    </location>
</feature>
<comment type="similarity">
    <text evidence="2">Belongs to the membrane fusion protein (MFP) (TC 8.A.1) family.</text>
</comment>
<evidence type="ECO:0000313" key="9">
    <source>
        <dbReference type="EMBL" id="SON52896.1"/>
    </source>
</evidence>
<dbReference type="KEGG" id="vta:B1285"/>
<dbReference type="GO" id="GO:0022857">
    <property type="term" value="F:transmembrane transporter activity"/>
    <property type="evidence" value="ECO:0007669"/>
    <property type="project" value="InterPro"/>
</dbReference>
<organism evidence="9 10">
    <name type="scientific">Vibrio tapetis subsp. tapetis</name>
    <dbReference type="NCBI Taxonomy" id="1671868"/>
    <lineage>
        <taxon>Bacteria</taxon>
        <taxon>Pseudomonadati</taxon>
        <taxon>Pseudomonadota</taxon>
        <taxon>Gammaproteobacteria</taxon>
        <taxon>Vibrionales</taxon>
        <taxon>Vibrionaceae</taxon>
        <taxon>Vibrio</taxon>
    </lineage>
</organism>
<feature type="chain" id="PRO_5014977276" evidence="4">
    <location>
        <begin position="24"/>
        <end position="375"/>
    </location>
</feature>
<dbReference type="Proteomes" id="UP000235828">
    <property type="component" value="Chromosome B"/>
</dbReference>
<dbReference type="NCBIfam" id="TIGR01730">
    <property type="entry name" value="RND_mfp"/>
    <property type="match status" value="1"/>
</dbReference>
<dbReference type="Pfam" id="PF25876">
    <property type="entry name" value="HH_MFP_RND"/>
    <property type="match status" value="1"/>
</dbReference>
<comment type="subcellular location">
    <subcellularLocation>
        <location evidence="1">Cell inner membrane</location>
        <topology evidence="1">Lipid-anchor</topology>
    </subcellularLocation>
</comment>
<evidence type="ECO:0000256" key="2">
    <source>
        <dbReference type="ARBA" id="ARBA00009477"/>
    </source>
</evidence>
<dbReference type="Gene3D" id="2.40.30.170">
    <property type="match status" value="1"/>
</dbReference>
<protein>
    <submittedName>
        <fullName evidence="9">Putative Secretion protein HlyD</fullName>
    </submittedName>
</protein>
<feature type="domain" description="Multidrug resistance protein MdtA-like barrel-sandwich hybrid" evidence="6">
    <location>
        <begin position="61"/>
        <end position="191"/>
    </location>
</feature>
<evidence type="ECO:0000259" key="8">
    <source>
        <dbReference type="Pfam" id="PF25967"/>
    </source>
</evidence>
<dbReference type="InterPro" id="IPR058624">
    <property type="entry name" value="MdtA-like_HH"/>
</dbReference>
<keyword evidence="10" id="KW-1185">Reference proteome</keyword>
<dbReference type="GO" id="GO:0030313">
    <property type="term" value="C:cell envelope"/>
    <property type="evidence" value="ECO:0007669"/>
    <property type="project" value="UniProtKB-SubCell"/>
</dbReference>
<dbReference type="GO" id="GO:0046677">
    <property type="term" value="P:response to antibiotic"/>
    <property type="evidence" value="ECO:0007669"/>
    <property type="project" value="TreeGrafter"/>
</dbReference>
<dbReference type="OrthoDB" id="9800613at2"/>
<dbReference type="InterPro" id="IPR006143">
    <property type="entry name" value="RND_pump_MFP"/>
</dbReference>
<keyword evidence="4" id="KW-0732">Signal</keyword>
<proteinExistence type="inferred from homology"/>
<dbReference type="Pfam" id="PF25967">
    <property type="entry name" value="RND-MFP_C"/>
    <property type="match status" value="1"/>
</dbReference>
<dbReference type="Pfam" id="PF25917">
    <property type="entry name" value="BSH_RND"/>
    <property type="match status" value="1"/>
</dbReference>
<sequence>MKKTMLSLAVASSLILVGCGESATGSKGQGAAPLVEAVATQVVEHQQSKSYVGRATAVEDTDIIAQVSGYLEARLFTEGQMVEKGDLLYQIEPAPFQAQVATAKAAVAQANANLKKSQMDFKRGKNLLPKGNISQSEFDSLTAKLLSAEAEVEASKAQLTIAEVNLSHTTIVAPFAGRISDSEVSTGDLLSPSSGVLTTLVSLDPIHASFNVSERERIQFGMDRIKGSGEGTANALEVVVMLENGEAYEHKGTLDFVSNRIDVKTGTIALRAIVPNPEQVLLPGQHIKIAIQEKAPTDVVVIPRRAVQSDLEGDFVMVIADGNVAERRNVEMGRQLEEGIIISEGLNPDEVVIIKGLQRVRNGSPVTLNESADAK</sequence>
<evidence type="ECO:0000313" key="10">
    <source>
        <dbReference type="Proteomes" id="UP000235828"/>
    </source>
</evidence>
<dbReference type="Gene3D" id="2.40.420.20">
    <property type="match status" value="1"/>
</dbReference>
<keyword evidence="3" id="KW-0175">Coiled coil</keyword>
<evidence type="ECO:0000256" key="4">
    <source>
        <dbReference type="SAM" id="SignalP"/>
    </source>
</evidence>
<gene>
    <name evidence="9" type="ORF">VTAP4600_B1285</name>
</gene>
<reference evidence="9 10" key="1">
    <citation type="submission" date="2017-10" db="EMBL/GenBank/DDBJ databases">
        <authorList>
            <person name="Banno H."/>
            <person name="Chua N.-H."/>
        </authorList>
    </citation>
    <scope>NUCLEOTIDE SEQUENCE [LARGE SCALE GENOMIC DNA]</scope>
    <source>
        <strain evidence="9">Vibrio tapetis CECT4600</strain>
    </source>
</reference>
<evidence type="ECO:0000259" key="5">
    <source>
        <dbReference type="Pfam" id="PF25876"/>
    </source>
</evidence>
<dbReference type="InterPro" id="IPR058626">
    <property type="entry name" value="MdtA-like_b-barrel"/>
</dbReference>
<feature type="domain" description="Multidrug resistance protein MdtA-like alpha-helical hairpin" evidence="5">
    <location>
        <begin position="100"/>
        <end position="169"/>
    </location>
</feature>
<dbReference type="PANTHER" id="PTHR30158">
    <property type="entry name" value="ACRA/E-RELATED COMPONENT OF DRUG EFFLUX TRANSPORTER"/>
    <property type="match status" value="1"/>
</dbReference>
<dbReference type="InterPro" id="IPR058627">
    <property type="entry name" value="MdtA-like_C"/>
</dbReference>
<accession>A0A2N8ZLY7</accession>
<dbReference type="EMBL" id="LT960612">
    <property type="protein sequence ID" value="SON52896.1"/>
    <property type="molecule type" value="Genomic_DNA"/>
</dbReference>
<feature type="domain" description="Multidrug resistance protein MdtA-like C-terminal permuted SH3" evidence="8">
    <location>
        <begin position="298"/>
        <end position="359"/>
    </location>
</feature>
<evidence type="ECO:0000256" key="1">
    <source>
        <dbReference type="ARBA" id="ARBA00004519"/>
    </source>
</evidence>
<feature type="domain" description="Multidrug resistance protein MdtA-like beta-barrel" evidence="7">
    <location>
        <begin position="206"/>
        <end position="293"/>
    </location>
</feature>
<dbReference type="SUPFAM" id="SSF111369">
    <property type="entry name" value="HlyD-like secretion proteins"/>
    <property type="match status" value="1"/>
</dbReference>
<dbReference type="GO" id="GO:0005886">
    <property type="term" value="C:plasma membrane"/>
    <property type="evidence" value="ECO:0007669"/>
    <property type="project" value="TreeGrafter"/>
</dbReference>
<dbReference type="AlphaFoldDB" id="A0A2N8ZLY7"/>
<dbReference type="InterPro" id="IPR058625">
    <property type="entry name" value="MdtA-like_BSH"/>
</dbReference>
<evidence type="ECO:0000256" key="3">
    <source>
        <dbReference type="SAM" id="Coils"/>
    </source>
</evidence>
<name>A0A2N8ZLY7_9VIBR</name>
<dbReference type="Gene3D" id="2.40.50.100">
    <property type="match status" value="1"/>
</dbReference>
<dbReference type="Pfam" id="PF25944">
    <property type="entry name" value="Beta-barrel_RND"/>
    <property type="match status" value="1"/>
</dbReference>